<organism evidence="2 3">
    <name type="scientific">Streptantibioticus ferralitis</name>
    <dbReference type="NCBI Taxonomy" id="236510"/>
    <lineage>
        <taxon>Bacteria</taxon>
        <taxon>Bacillati</taxon>
        <taxon>Actinomycetota</taxon>
        <taxon>Actinomycetes</taxon>
        <taxon>Kitasatosporales</taxon>
        <taxon>Streptomycetaceae</taxon>
        <taxon>Streptantibioticus</taxon>
    </lineage>
</organism>
<feature type="compositionally biased region" description="Basic and acidic residues" evidence="1">
    <location>
        <begin position="31"/>
        <end position="49"/>
    </location>
</feature>
<sequence length="49" mass="5574">MPGGRRHVSRHSYPGGLGVLRHDRRGAAQRQQRDHAAHGQQHRADRVLM</sequence>
<keyword evidence="3" id="KW-1185">Reference proteome</keyword>
<protein>
    <submittedName>
        <fullName evidence="2">Uncharacterized protein</fullName>
    </submittedName>
</protein>
<evidence type="ECO:0000313" key="3">
    <source>
        <dbReference type="Proteomes" id="UP001220022"/>
    </source>
</evidence>
<reference evidence="2 3" key="1">
    <citation type="submission" date="2023-03" db="EMBL/GenBank/DDBJ databases">
        <title>Draft genome sequence of type strain Streptomyces ferralitis JCM 14344.</title>
        <authorList>
            <person name="Klaysubun C."/>
            <person name="Duangmal K."/>
        </authorList>
    </citation>
    <scope>NUCLEOTIDE SEQUENCE [LARGE SCALE GENOMIC DNA]</scope>
    <source>
        <strain evidence="2 3">JCM 14344</strain>
    </source>
</reference>
<dbReference type="Proteomes" id="UP001220022">
    <property type="component" value="Unassembled WGS sequence"/>
</dbReference>
<accession>A0ABT5Z544</accession>
<proteinExistence type="predicted"/>
<evidence type="ECO:0000313" key="2">
    <source>
        <dbReference type="EMBL" id="MDF2258949.1"/>
    </source>
</evidence>
<feature type="region of interest" description="Disordered" evidence="1">
    <location>
        <begin position="1"/>
        <end position="49"/>
    </location>
</feature>
<comment type="caution">
    <text evidence="2">The sequence shown here is derived from an EMBL/GenBank/DDBJ whole genome shotgun (WGS) entry which is preliminary data.</text>
</comment>
<feature type="compositionally biased region" description="Basic residues" evidence="1">
    <location>
        <begin position="1"/>
        <end position="10"/>
    </location>
</feature>
<dbReference type="EMBL" id="JARHTQ010000019">
    <property type="protein sequence ID" value="MDF2258949.1"/>
    <property type="molecule type" value="Genomic_DNA"/>
</dbReference>
<evidence type="ECO:0000256" key="1">
    <source>
        <dbReference type="SAM" id="MobiDB-lite"/>
    </source>
</evidence>
<dbReference type="RefSeq" id="WP_275818413.1">
    <property type="nucleotide sequence ID" value="NZ_BAAANM010000006.1"/>
</dbReference>
<name>A0ABT5Z544_9ACTN</name>
<gene>
    <name evidence="2" type="ORF">P2L57_25530</name>
</gene>